<dbReference type="InterPro" id="IPR044817">
    <property type="entry name" value="SBP-like"/>
</dbReference>
<evidence type="ECO:0000313" key="6">
    <source>
        <dbReference type="Proteomes" id="UP000504608"/>
    </source>
</evidence>
<feature type="domain" description="SBP-type" evidence="5">
    <location>
        <begin position="40"/>
        <end position="74"/>
    </location>
</feature>
<dbReference type="SUPFAM" id="SSF103612">
    <property type="entry name" value="SBT domain"/>
    <property type="match status" value="1"/>
</dbReference>
<dbReference type="RefSeq" id="XP_022969315.1">
    <property type="nucleotide sequence ID" value="XM_023113547.1"/>
</dbReference>
<dbReference type="GO" id="GO:0005634">
    <property type="term" value="C:nucleus"/>
    <property type="evidence" value="ECO:0007669"/>
    <property type="project" value="InterPro"/>
</dbReference>
<protein>
    <submittedName>
        <fullName evidence="7">Squamosa promoter-binding-like protein 4</fullName>
    </submittedName>
</protein>
<dbReference type="InterPro" id="IPR004333">
    <property type="entry name" value="SBP_dom"/>
</dbReference>
<dbReference type="OrthoDB" id="514967at2759"/>
<dbReference type="AlphaFoldDB" id="A0A6J1HZL1"/>
<proteinExistence type="predicted"/>
<dbReference type="Gene3D" id="4.10.1100.10">
    <property type="entry name" value="Transcription factor, SBP-box domain"/>
    <property type="match status" value="1"/>
</dbReference>
<dbReference type="Proteomes" id="UP000504608">
    <property type="component" value="Unplaced"/>
</dbReference>
<sequence>MEKERVKEEAVVGGEKGIFICGGGGGGFGNKAAGGGGGGMRCCLAEKCMADLSEAKRYHRRHKVCEVHAKAQIS</sequence>
<evidence type="ECO:0000256" key="3">
    <source>
        <dbReference type="ARBA" id="ARBA00022833"/>
    </source>
</evidence>
<evidence type="ECO:0000256" key="4">
    <source>
        <dbReference type="PROSITE-ProRule" id="PRU00470"/>
    </source>
</evidence>
<dbReference type="InterPro" id="IPR036893">
    <property type="entry name" value="SBP_sf"/>
</dbReference>
<dbReference type="PANTHER" id="PTHR31251">
    <property type="entry name" value="SQUAMOSA PROMOTER-BINDING-LIKE PROTEIN 4"/>
    <property type="match status" value="1"/>
</dbReference>
<dbReference type="KEGG" id="cmax:111468359"/>
<evidence type="ECO:0000256" key="2">
    <source>
        <dbReference type="ARBA" id="ARBA00022771"/>
    </source>
</evidence>
<gene>
    <name evidence="7" type="primary">LOC111468359</name>
</gene>
<keyword evidence="6" id="KW-1185">Reference proteome</keyword>
<dbReference type="Pfam" id="PF03110">
    <property type="entry name" value="SBP"/>
    <property type="match status" value="1"/>
</dbReference>
<evidence type="ECO:0000313" key="7">
    <source>
        <dbReference type="RefSeq" id="XP_022969315.1"/>
    </source>
</evidence>
<name>A0A6J1HZL1_CUCMA</name>
<accession>A0A6J1HZL1</accession>
<keyword evidence="3" id="KW-0862">Zinc</keyword>
<evidence type="ECO:0000256" key="1">
    <source>
        <dbReference type="ARBA" id="ARBA00022723"/>
    </source>
</evidence>
<keyword evidence="2 4" id="KW-0863">Zinc-finger</keyword>
<dbReference type="GO" id="GO:0008270">
    <property type="term" value="F:zinc ion binding"/>
    <property type="evidence" value="ECO:0007669"/>
    <property type="project" value="UniProtKB-KW"/>
</dbReference>
<dbReference type="PROSITE" id="PS51141">
    <property type="entry name" value="ZF_SBP"/>
    <property type="match status" value="1"/>
</dbReference>
<evidence type="ECO:0000259" key="5">
    <source>
        <dbReference type="PROSITE" id="PS51141"/>
    </source>
</evidence>
<keyword evidence="1" id="KW-0479">Metal-binding</keyword>
<dbReference type="GeneID" id="111468359"/>
<dbReference type="GO" id="GO:0003677">
    <property type="term" value="F:DNA binding"/>
    <property type="evidence" value="ECO:0007669"/>
    <property type="project" value="InterPro"/>
</dbReference>
<dbReference type="PANTHER" id="PTHR31251:SF220">
    <property type="entry name" value="SBP-TYPE DOMAIN-CONTAINING PROTEIN"/>
    <property type="match status" value="1"/>
</dbReference>
<reference evidence="7" key="1">
    <citation type="submission" date="2025-08" db="UniProtKB">
        <authorList>
            <consortium name="RefSeq"/>
        </authorList>
    </citation>
    <scope>IDENTIFICATION</scope>
    <source>
        <tissue evidence="7">Young leaves</tissue>
    </source>
</reference>
<organism evidence="6 7">
    <name type="scientific">Cucurbita maxima</name>
    <name type="common">Pumpkin</name>
    <name type="synonym">Winter squash</name>
    <dbReference type="NCBI Taxonomy" id="3661"/>
    <lineage>
        <taxon>Eukaryota</taxon>
        <taxon>Viridiplantae</taxon>
        <taxon>Streptophyta</taxon>
        <taxon>Embryophyta</taxon>
        <taxon>Tracheophyta</taxon>
        <taxon>Spermatophyta</taxon>
        <taxon>Magnoliopsida</taxon>
        <taxon>eudicotyledons</taxon>
        <taxon>Gunneridae</taxon>
        <taxon>Pentapetalae</taxon>
        <taxon>rosids</taxon>
        <taxon>fabids</taxon>
        <taxon>Cucurbitales</taxon>
        <taxon>Cucurbitaceae</taxon>
        <taxon>Cucurbiteae</taxon>
        <taxon>Cucurbita</taxon>
    </lineage>
</organism>